<organism evidence="10 11">
    <name type="scientific">Candida glabrata</name>
    <name type="common">Yeast</name>
    <name type="synonym">Torulopsis glabrata</name>
    <dbReference type="NCBI Taxonomy" id="5478"/>
    <lineage>
        <taxon>Eukaryota</taxon>
        <taxon>Fungi</taxon>
        <taxon>Dikarya</taxon>
        <taxon>Ascomycota</taxon>
        <taxon>Saccharomycotina</taxon>
        <taxon>Saccharomycetes</taxon>
        <taxon>Saccharomycetales</taxon>
        <taxon>Saccharomycetaceae</taxon>
        <taxon>Nakaseomyces</taxon>
    </lineage>
</organism>
<dbReference type="VEuPathDB" id="FungiDB:GVI51_M01309"/>
<dbReference type="VEuPathDB" id="FungiDB:CAGL0M01408g"/>
<name>A0A0W0D3P1_CANGB</name>
<dbReference type="PhylomeDB" id="A0A0W0D3P1"/>
<dbReference type="InterPro" id="IPR027165">
    <property type="entry name" value="CND3"/>
</dbReference>
<evidence type="ECO:0000256" key="3">
    <source>
        <dbReference type="ARBA" id="ARBA00022454"/>
    </source>
</evidence>
<proteinExistence type="inferred from homology"/>
<dbReference type="SUPFAM" id="SSF48371">
    <property type="entry name" value="ARM repeat"/>
    <property type="match status" value="1"/>
</dbReference>
<dbReference type="GO" id="GO:0070058">
    <property type="term" value="P:tRNA gene clustering"/>
    <property type="evidence" value="ECO:0007669"/>
    <property type="project" value="EnsemblFungi"/>
</dbReference>
<dbReference type="GO" id="GO:0003682">
    <property type="term" value="F:chromatin binding"/>
    <property type="evidence" value="ECO:0007669"/>
    <property type="project" value="EnsemblFungi"/>
</dbReference>
<comment type="subcellular location">
    <subcellularLocation>
        <location evidence="1">Chromosome</location>
    </subcellularLocation>
</comment>
<evidence type="ECO:0000256" key="2">
    <source>
        <dbReference type="ARBA" id="ARBA00006533"/>
    </source>
</evidence>
<dbReference type="AlphaFoldDB" id="A0A0W0D3P1"/>
<accession>A0A0W0D3P1</accession>
<dbReference type="VEuPathDB" id="FungiDB:B1J91_M01408g"/>
<keyword evidence="7" id="KW-0131">Cell cycle</keyword>
<keyword evidence="3" id="KW-0158">Chromosome</keyword>
<protein>
    <submittedName>
        <fullName evidence="10">Condensin complex subunit 3</fullName>
    </submittedName>
</protein>
<reference evidence="10 11" key="1">
    <citation type="submission" date="2015-10" db="EMBL/GenBank/DDBJ databases">
        <title>Draft genomes sequences of Candida glabrata isolates 1A, 1B, 2A, 2B, 3A and 3B.</title>
        <authorList>
            <person name="Haavelsrud O.E."/>
            <person name="Gaustad P."/>
        </authorList>
    </citation>
    <scope>NUCLEOTIDE SEQUENCE [LARGE SCALE GENOMIC DNA]</scope>
    <source>
        <strain evidence="10">910700640</strain>
    </source>
</reference>
<evidence type="ECO:0000313" key="10">
    <source>
        <dbReference type="EMBL" id="KTB08109.1"/>
    </source>
</evidence>
<dbReference type="GO" id="GO:0010032">
    <property type="term" value="P:meiotic chromosome condensation"/>
    <property type="evidence" value="ECO:0007669"/>
    <property type="project" value="EnsemblFungi"/>
</dbReference>
<feature type="compositionally biased region" description="Acidic residues" evidence="8">
    <location>
        <begin position="556"/>
        <end position="583"/>
    </location>
</feature>
<evidence type="ECO:0000256" key="7">
    <source>
        <dbReference type="ARBA" id="ARBA00023306"/>
    </source>
</evidence>
<feature type="region of interest" description="Disordered" evidence="8">
    <location>
        <begin position="502"/>
        <end position="586"/>
    </location>
</feature>
<dbReference type="InterPro" id="IPR025977">
    <property type="entry name" value="Cnd3_C"/>
</dbReference>
<feature type="domain" description="Nuclear condensin complex subunit 3 C-terminal" evidence="9">
    <location>
        <begin position="624"/>
        <end position="907"/>
    </location>
</feature>
<dbReference type="GO" id="GO:1903342">
    <property type="term" value="P:negative regulation of meiotic DNA double-strand break formation"/>
    <property type="evidence" value="ECO:0007669"/>
    <property type="project" value="EnsemblFungi"/>
</dbReference>
<dbReference type="EMBL" id="LLZZ01000106">
    <property type="protein sequence ID" value="KTB08109.1"/>
    <property type="molecule type" value="Genomic_DNA"/>
</dbReference>
<dbReference type="InterPro" id="IPR016024">
    <property type="entry name" value="ARM-type_fold"/>
</dbReference>
<sequence>MTEVTTDGSDINSKIFGSIANVFQAAQLSYAGHRKHVAVLKKIQTKAIAQGYEDAFNYWFNRLILAILPLKKTEVVGDRIIKLVASFIASLDKEIELAKAQGKPLPNNAESAFTKFVDHFIRNILRGIESKDKNVRFRVVQLLAVIMDNIGEIDESLYELLTWSLNKRIYDKDPNVRIQAVFCLTKFQAEDVGRENEPSNDLIAIEINESTKTLMSLIQNDPSAEVRRAAMLNLISLPATLPYILERARDVNQINRRLVYSRILKAAGKECFTKIDTKILDQLIKWGLEDREESVRAACKKLIHHDWLGLVDGDLIRLLEHLNVKDSTTCDKVLVCIFEKHPEIIQKIKFSHDIWSNFTIEVAFLFRCFYLYCIQYNINEVLYDNFPEASRLAEYLQSYINKAFKDNQSQSITDNDKKHLEFIIEQILMAADKYDYSDEIGRRSMLTVVRNFLGIKSLSVTSIKIGIDVLKTLSINEKDFITMVIEMINDIRDEDIDMQEKEEKAAKRKSKKSKKLQKKKDKQSSTEVLVNKKNDDLGDAQSAKKDTTLETSTFDYADDDESSNEEESDNEDENENDGDDDDLDSFHSAVEGLVNGDSNTMNEADIMRKMLYEKEARPDTLILCLTRSGYMLELVSSSIQENILIASLIDTLITPAVRNSEPTVRELGIKNLGLCCLLDAQLATENIYILGMCVSKGNESLKMIALQVLFDIFALHGNVVVDGEGKVDSISLHKIFYKVLKNTELPSCQKIAAEGLCKLFLADIFTDDDLFETLVLSYYTPANSANEELIQAFAFCLPVYCYSHINHQNRMARIGADILLRLCVLWDEFRYSDEYNDEKMTMLKPNIIFQQLIDWTDPRKIINRDEKDANADSSQIRFLLDVLKIVPQIEKSEIKRLLLNNINLVHLHHTQEYSTLKQLEDNIIDILENDAIDQNQRNSLTRFKLSLQDVIEKTESKLDEHSDADTSTEQYSMILESSQVYSKPPTRNDEENCSDEDNAAALPSELNTKKRKRSESVENRDDTTNRTNRTDTSREGLTGENSDIMMSD</sequence>
<evidence type="ECO:0000256" key="1">
    <source>
        <dbReference type="ARBA" id="ARBA00004286"/>
    </source>
</evidence>
<evidence type="ECO:0000256" key="6">
    <source>
        <dbReference type="ARBA" id="ARBA00023067"/>
    </source>
</evidence>
<feature type="region of interest" description="Disordered" evidence="8">
    <location>
        <begin position="976"/>
        <end position="1048"/>
    </location>
</feature>
<keyword evidence="6" id="KW-0226">DNA condensation</keyword>
<evidence type="ECO:0000256" key="5">
    <source>
        <dbReference type="ARBA" id="ARBA00022776"/>
    </source>
</evidence>
<dbReference type="GO" id="GO:0000796">
    <property type="term" value="C:condensin complex"/>
    <property type="evidence" value="ECO:0007669"/>
    <property type="project" value="EnsemblFungi"/>
</dbReference>
<dbReference type="PANTHER" id="PTHR14418">
    <property type="entry name" value="CONDENSIN COMPLEX SUBUNIT 3-RELATED"/>
    <property type="match status" value="1"/>
</dbReference>
<dbReference type="Gene3D" id="1.25.10.10">
    <property type="entry name" value="Leucine-rich Repeat Variant"/>
    <property type="match status" value="1"/>
</dbReference>
<dbReference type="GO" id="GO:0007130">
    <property type="term" value="P:synaptonemal complex assembly"/>
    <property type="evidence" value="ECO:0007669"/>
    <property type="project" value="EnsemblFungi"/>
</dbReference>
<dbReference type="GO" id="GO:0007076">
    <property type="term" value="P:mitotic chromosome condensation"/>
    <property type="evidence" value="ECO:0007669"/>
    <property type="project" value="EnsemblFungi"/>
</dbReference>
<dbReference type="GO" id="GO:0051301">
    <property type="term" value="P:cell division"/>
    <property type="evidence" value="ECO:0007669"/>
    <property type="project" value="UniProtKB-KW"/>
</dbReference>
<feature type="compositionally biased region" description="Basic residues" evidence="8">
    <location>
        <begin position="506"/>
        <end position="521"/>
    </location>
</feature>
<keyword evidence="5" id="KW-0498">Mitosis</keyword>
<dbReference type="GO" id="GO:0000793">
    <property type="term" value="C:condensed chromosome"/>
    <property type="evidence" value="ECO:0007669"/>
    <property type="project" value="TreeGrafter"/>
</dbReference>
<evidence type="ECO:0000256" key="8">
    <source>
        <dbReference type="SAM" id="MobiDB-lite"/>
    </source>
</evidence>
<dbReference type="OMA" id="FRATQIT"/>
<feature type="compositionally biased region" description="Basic and acidic residues" evidence="8">
    <location>
        <begin position="1014"/>
        <end position="1034"/>
    </location>
</feature>
<comment type="similarity">
    <text evidence="2">Belongs to the CND3 (condensin subunit 3) family.</text>
</comment>
<keyword evidence="4" id="KW-0132">Cell division</keyword>
<evidence type="ECO:0000313" key="11">
    <source>
        <dbReference type="Proteomes" id="UP000054886"/>
    </source>
</evidence>
<dbReference type="GO" id="GO:0070550">
    <property type="term" value="P:rDNA chromatin condensation"/>
    <property type="evidence" value="ECO:0007669"/>
    <property type="project" value="EnsemblFungi"/>
</dbReference>
<evidence type="ECO:0000256" key="4">
    <source>
        <dbReference type="ARBA" id="ARBA00022618"/>
    </source>
</evidence>
<feature type="compositionally biased region" description="Basic and acidic residues" evidence="8">
    <location>
        <begin position="530"/>
        <end position="548"/>
    </location>
</feature>
<dbReference type="InterPro" id="IPR011989">
    <property type="entry name" value="ARM-like"/>
</dbReference>
<dbReference type="PANTHER" id="PTHR14418:SF5">
    <property type="entry name" value="CONDENSIN COMPLEX SUBUNIT 3"/>
    <property type="match status" value="1"/>
</dbReference>
<dbReference type="Proteomes" id="UP000054886">
    <property type="component" value="Unassembled WGS sequence"/>
</dbReference>
<comment type="caution">
    <text evidence="10">The sequence shown here is derived from an EMBL/GenBank/DDBJ whole genome shotgun (WGS) entry which is preliminary data.</text>
</comment>
<evidence type="ECO:0000259" key="9">
    <source>
        <dbReference type="Pfam" id="PF12719"/>
    </source>
</evidence>
<gene>
    <name evidence="10" type="ORF">AO440_003917</name>
</gene>
<dbReference type="Pfam" id="PF12719">
    <property type="entry name" value="Cnd3"/>
    <property type="match status" value="1"/>
</dbReference>
<dbReference type="VEuPathDB" id="FungiDB:GWK60_M01309"/>
<dbReference type="GO" id="GO:0051307">
    <property type="term" value="P:meiotic chromosome separation"/>
    <property type="evidence" value="ECO:0007669"/>
    <property type="project" value="EnsemblFungi"/>
</dbReference>